<proteinExistence type="predicted"/>
<feature type="transmembrane region" description="Helical" evidence="1">
    <location>
        <begin position="96"/>
        <end position="119"/>
    </location>
</feature>
<keyword evidence="1" id="KW-1133">Transmembrane helix</keyword>
<name>A0A9J6B873_POLVA</name>
<keyword evidence="1" id="KW-0472">Membrane</keyword>
<dbReference type="EMBL" id="JADBJN010000240">
    <property type="protein sequence ID" value="KAG5666065.1"/>
    <property type="molecule type" value="Genomic_DNA"/>
</dbReference>
<evidence type="ECO:0000256" key="1">
    <source>
        <dbReference type="SAM" id="Phobius"/>
    </source>
</evidence>
<keyword evidence="4" id="KW-1185">Reference proteome</keyword>
<evidence type="ECO:0000256" key="2">
    <source>
        <dbReference type="SAM" id="SignalP"/>
    </source>
</evidence>
<evidence type="ECO:0000313" key="4">
    <source>
        <dbReference type="Proteomes" id="UP001107558"/>
    </source>
</evidence>
<dbReference type="Proteomes" id="UP001107558">
    <property type="component" value="Unassembled WGS sequence"/>
</dbReference>
<organism evidence="3 4">
    <name type="scientific">Polypedilum vanderplanki</name>
    <name type="common">Sleeping chironomid midge</name>
    <dbReference type="NCBI Taxonomy" id="319348"/>
    <lineage>
        <taxon>Eukaryota</taxon>
        <taxon>Metazoa</taxon>
        <taxon>Ecdysozoa</taxon>
        <taxon>Arthropoda</taxon>
        <taxon>Hexapoda</taxon>
        <taxon>Insecta</taxon>
        <taxon>Pterygota</taxon>
        <taxon>Neoptera</taxon>
        <taxon>Endopterygota</taxon>
        <taxon>Diptera</taxon>
        <taxon>Nematocera</taxon>
        <taxon>Chironomoidea</taxon>
        <taxon>Chironomidae</taxon>
        <taxon>Chironominae</taxon>
        <taxon>Polypedilum</taxon>
        <taxon>Polypedilum</taxon>
    </lineage>
</organism>
<keyword evidence="1" id="KW-0812">Transmembrane</keyword>
<feature type="signal peptide" evidence="2">
    <location>
        <begin position="1"/>
        <end position="22"/>
    </location>
</feature>
<feature type="chain" id="PRO_5039925350" evidence="2">
    <location>
        <begin position="23"/>
        <end position="191"/>
    </location>
</feature>
<sequence length="191" mass="22214">MYRFSKKIAILFSFSVLPYLPASEWKWEIFPEIISKEEVTIALSSNHPFGTIFQDIAQTIFEAGFHIKNFKNMDEIKYTNEVDTKIITLSDIEHYFVIWLISILFPLSAFIGELIIGILMKKKKIHEQSTFEVIETNGKENDNILHFEENVETHTEEKKERNIFGNLEPITEIENLIEKIRDVTGEKTGGL</sequence>
<reference evidence="3" key="1">
    <citation type="submission" date="2021-03" db="EMBL/GenBank/DDBJ databases">
        <title>Chromosome level genome of the anhydrobiotic midge Polypedilum vanderplanki.</title>
        <authorList>
            <person name="Yoshida Y."/>
            <person name="Kikawada T."/>
            <person name="Gusev O."/>
        </authorList>
    </citation>
    <scope>NUCLEOTIDE SEQUENCE</scope>
    <source>
        <strain evidence="3">NIAS01</strain>
        <tissue evidence="3">Whole body or cell culture</tissue>
    </source>
</reference>
<gene>
    <name evidence="3" type="ORF">PVAND_017763</name>
</gene>
<protein>
    <submittedName>
        <fullName evidence="3">Uncharacterized protein</fullName>
    </submittedName>
</protein>
<accession>A0A9J6B873</accession>
<dbReference type="AlphaFoldDB" id="A0A9J6B873"/>
<comment type="caution">
    <text evidence="3">The sequence shown here is derived from an EMBL/GenBank/DDBJ whole genome shotgun (WGS) entry which is preliminary data.</text>
</comment>
<evidence type="ECO:0000313" key="3">
    <source>
        <dbReference type="EMBL" id="KAG5666065.1"/>
    </source>
</evidence>
<keyword evidence="2" id="KW-0732">Signal</keyword>